<dbReference type="Gene3D" id="3.90.1430.10">
    <property type="entry name" value="Yeast translation eEF2 (G' domain)"/>
    <property type="match status" value="1"/>
</dbReference>
<dbReference type="InterPro" id="IPR031157">
    <property type="entry name" value="G_TR_CS"/>
</dbReference>
<dbReference type="PROSITE" id="PS51722">
    <property type="entry name" value="G_TR_2"/>
    <property type="match status" value="1"/>
</dbReference>
<dbReference type="Pfam" id="PF00679">
    <property type="entry name" value="EFG_C"/>
    <property type="match status" value="1"/>
</dbReference>
<dbReference type="FunFam" id="2.40.30.10:FF:000010">
    <property type="entry name" value="Translation elongation factor 2"/>
    <property type="match status" value="1"/>
</dbReference>
<dbReference type="InterPro" id="IPR009000">
    <property type="entry name" value="Transl_B-barrel_sf"/>
</dbReference>
<accession>A0A132NX19</accession>
<dbReference type="Pfam" id="PF00009">
    <property type="entry name" value="GTP_EFTU"/>
    <property type="match status" value="1"/>
</dbReference>
<dbReference type="PRINTS" id="PR00315">
    <property type="entry name" value="ELONGATNFCT"/>
</dbReference>
<evidence type="ECO:0000256" key="2">
    <source>
        <dbReference type="ARBA" id="ARBA00022490"/>
    </source>
</evidence>
<feature type="region of interest" description="Disordered" evidence="7">
    <location>
        <begin position="100"/>
        <end position="122"/>
    </location>
</feature>
<dbReference type="SMART" id="SM00889">
    <property type="entry name" value="EFG_IV"/>
    <property type="match status" value="1"/>
</dbReference>
<dbReference type="EMBL" id="JXTI01000027">
    <property type="protein sequence ID" value="KWX14613.1"/>
    <property type="molecule type" value="Genomic_DNA"/>
</dbReference>
<dbReference type="PROSITE" id="PS00301">
    <property type="entry name" value="G_TR_1"/>
    <property type="match status" value="1"/>
</dbReference>
<dbReference type="Proteomes" id="UP000070089">
    <property type="component" value="Unassembled WGS sequence"/>
</dbReference>
<dbReference type="InterPro" id="IPR041095">
    <property type="entry name" value="EFG_II"/>
</dbReference>
<evidence type="ECO:0000256" key="1">
    <source>
        <dbReference type="ARBA" id="ARBA00004496"/>
    </source>
</evidence>
<dbReference type="SUPFAM" id="SSF52540">
    <property type="entry name" value="P-loop containing nucleoside triphosphate hydrolases"/>
    <property type="match status" value="1"/>
</dbReference>
<dbReference type="InterPro" id="IPR000640">
    <property type="entry name" value="EFG_V-like"/>
</dbReference>
<dbReference type="InterPro" id="IPR005225">
    <property type="entry name" value="Small_GTP-bd"/>
</dbReference>
<dbReference type="InterPro" id="IPR027417">
    <property type="entry name" value="P-loop_NTPase"/>
</dbReference>
<organism evidence="9 10">
    <name type="scientific">Giardia duodenalis assemblage B</name>
    <dbReference type="NCBI Taxonomy" id="1394984"/>
    <lineage>
        <taxon>Eukaryota</taxon>
        <taxon>Metamonada</taxon>
        <taxon>Diplomonadida</taxon>
        <taxon>Hexamitidae</taxon>
        <taxon>Giardiinae</taxon>
        <taxon>Giardia</taxon>
    </lineage>
</organism>
<dbReference type="SMART" id="SM00838">
    <property type="entry name" value="EFG_C"/>
    <property type="match status" value="1"/>
</dbReference>
<dbReference type="FunFam" id="3.30.230.10:FF:000112">
    <property type="entry name" value="Eukaryotic translation elongation factor 2"/>
    <property type="match status" value="1"/>
</dbReference>
<dbReference type="Gene3D" id="3.30.70.870">
    <property type="entry name" value="Elongation Factor G (Translational Gtpase), domain 3"/>
    <property type="match status" value="1"/>
</dbReference>
<dbReference type="Gene3D" id="3.40.50.300">
    <property type="entry name" value="P-loop containing nucleotide triphosphate hydrolases"/>
    <property type="match status" value="1"/>
</dbReference>
<dbReference type="SUPFAM" id="SSF54211">
    <property type="entry name" value="Ribosomal protein S5 domain 2-like"/>
    <property type="match status" value="1"/>
</dbReference>
<keyword evidence="3" id="KW-0547">Nucleotide-binding</keyword>
<dbReference type="InterPro" id="IPR000795">
    <property type="entry name" value="T_Tr_GTP-bd_dom"/>
</dbReference>
<evidence type="ECO:0000256" key="7">
    <source>
        <dbReference type="SAM" id="MobiDB-lite"/>
    </source>
</evidence>
<dbReference type="GO" id="GO:0043022">
    <property type="term" value="F:ribosome binding"/>
    <property type="evidence" value="ECO:0007669"/>
    <property type="project" value="TreeGrafter"/>
</dbReference>
<dbReference type="Gene3D" id="3.30.230.10">
    <property type="match status" value="1"/>
</dbReference>
<dbReference type="FunFam" id="3.90.1430.10:FF:000002">
    <property type="entry name" value="Elongation factor like GTPase 1"/>
    <property type="match status" value="1"/>
</dbReference>
<dbReference type="OrthoDB" id="364892at2759"/>
<dbReference type="PANTHER" id="PTHR42908:SF10">
    <property type="entry name" value="EUKARYOTIC TRANSLATION ELONGATION FACTOR 2"/>
    <property type="match status" value="1"/>
</dbReference>
<dbReference type="InterPro" id="IPR035647">
    <property type="entry name" value="EFG_III/V"/>
</dbReference>
<sequence>MPHFTTEQIRECMDHQDRIRNMSVIAHVDHGKSTLTDSLIAHAGIISMGSAGNTRFTDTRQDEKDRCITIKSTGVSLYYEWTDENKVVMEEAAKKAAEKAAKAEENVENAKPEKKEKKKDEEDVIATAESGGYLINLIDSPGHVDFSSEVTAALRVTDGALVVVDCAEGVCVQTETVLRQALSERVIPCLMLNKVDRVIMELKLSGEDAFLMFEKTIGEVNQLIATYQDKTLFSDKRYKKIFGDRTDLCVDPSRGNVAFGSGLHGWGFTVTHFARIYTKKFGGELATWMKNLWGNRFLNAKTGKWTGKSQGDNGEKNQRGFALYVMDPILQLFDAVMTEQKKKYTKMLKQLNVTLTPDEEDMTGKRLLKAVMQKFLPAADALLEMIIVHLPSPKKAQQYRVDTLYTGPLDDPAAEAIRNCDPNGPLMLYVSKMVPTVDKSRFFAFGRVFSGVVQTGQKVHIMGPEYHPGTSKKDELFIKNIQRTILMMGSRIEQIDDVPCGNTVGLVGIDQYLVKSGTISTYEQAHSIKPMKFSVSPVVRVAVEPANPKDLPKLLEGMKRLDKSDPCVMCICDKDENQNIIAGAGELHLEICLKDLREDFCGGMEIRVSDPVVSYRETVTEKSTKTVMAKSANKHNRLYFEAEPISEEVIEAIKNGEITNEQDSKVRARILTDKYGWDSDEAKQIWSFGPVGASSGHMTNLILEATKGVQYVKESKEHIVSGFQIVCRNGVLAGEELVGTCFKLRDATFHADAIHRGAGQLTPATRRGLYAACLYASPMLMEPFYLVDILAPEGCMGGIYSTMSKRRGVVISEEPREGQPLTEVKAHLPVAESFGFDADLRAATSGQAFPQCVFSHYALIPSSPLQAGSQAQGIMLSIRKRKGMKEIVPDVSEYEDKL</sequence>
<evidence type="ECO:0000256" key="3">
    <source>
        <dbReference type="ARBA" id="ARBA00022741"/>
    </source>
</evidence>
<feature type="domain" description="Tr-type G" evidence="8">
    <location>
        <begin position="17"/>
        <end position="394"/>
    </location>
</feature>
<dbReference type="Pfam" id="PF03144">
    <property type="entry name" value="GTP_EFTU_D2"/>
    <property type="match status" value="1"/>
</dbReference>
<dbReference type="CDD" id="cd01681">
    <property type="entry name" value="aeEF2_snRNP_like_IV"/>
    <property type="match status" value="1"/>
</dbReference>
<dbReference type="Pfam" id="PF03764">
    <property type="entry name" value="EFG_IV"/>
    <property type="match status" value="1"/>
</dbReference>
<dbReference type="FunFam" id="3.30.70.240:FF:000003">
    <property type="entry name" value="Translation elongation factor 2"/>
    <property type="match status" value="1"/>
</dbReference>
<dbReference type="CDD" id="cd01885">
    <property type="entry name" value="EF2"/>
    <property type="match status" value="1"/>
</dbReference>
<dbReference type="SUPFAM" id="SSF54980">
    <property type="entry name" value="EF-G C-terminal domain-like"/>
    <property type="match status" value="2"/>
</dbReference>
<evidence type="ECO:0000313" key="9">
    <source>
        <dbReference type="EMBL" id="KWX14613.1"/>
    </source>
</evidence>
<dbReference type="CDD" id="cd04096">
    <property type="entry name" value="eEF2_snRNP_like_C"/>
    <property type="match status" value="1"/>
</dbReference>
<proteinExistence type="predicted"/>
<dbReference type="Gene3D" id="2.40.30.10">
    <property type="entry name" value="Translation factors"/>
    <property type="match status" value="1"/>
</dbReference>
<evidence type="ECO:0000259" key="8">
    <source>
        <dbReference type="PROSITE" id="PS51722"/>
    </source>
</evidence>
<dbReference type="GO" id="GO:0003924">
    <property type="term" value="F:GTPase activity"/>
    <property type="evidence" value="ECO:0007669"/>
    <property type="project" value="InterPro"/>
</dbReference>
<dbReference type="InterPro" id="IPR004161">
    <property type="entry name" value="EFTu-like_2"/>
</dbReference>
<dbReference type="NCBIfam" id="TIGR00231">
    <property type="entry name" value="small_GTP"/>
    <property type="match status" value="1"/>
</dbReference>
<dbReference type="PANTHER" id="PTHR42908">
    <property type="entry name" value="TRANSLATION ELONGATION FACTOR-RELATED"/>
    <property type="match status" value="1"/>
</dbReference>
<dbReference type="GO" id="GO:0003746">
    <property type="term" value="F:translation elongation factor activity"/>
    <property type="evidence" value="ECO:0007669"/>
    <property type="project" value="UniProtKB-KW"/>
</dbReference>
<dbReference type="CDD" id="cd16268">
    <property type="entry name" value="EF2_II"/>
    <property type="match status" value="1"/>
</dbReference>
<comment type="subcellular location">
    <subcellularLocation>
        <location evidence="1">Cytoplasm</location>
    </subcellularLocation>
</comment>
<dbReference type="InterPro" id="IPR014721">
    <property type="entry name" value="Ribsml_uS5_D2-typ_fold_subgr"/>
</dbReference>
<evidence type="ECO:0000256" key="5">
    <source>
        <dbReference type="ARBA" id="ARBA00022917"/>
    </source>
</evidence>
<dbReference type="VEuPathDB" id="GiardiaDB:QR46_1356"/>
<reference evidence="9 10" key="1">
    <citation type="journal article" date="2015" name="Mol. Biochem. Parasitol.">
        <title>Identification of polymorphic genes for use in assemblage B genotyping assays through comparative genomics of multiple assemblage B Giardia duodenalis isolates.</title>
        <authorList>
            <person name="Wielinga C."/>
            <person name="Thompson R.C."/>
            <person name="Monis P."/>
            <person name="Ryan U."/>
        </authorList>
    </citation>
    <scope>NUCLEOTIDE SEQUENCE [LARGE SCALE GENOMIC DNA]</scope>
    <source>
        <strain evidence="9 10">BAH15c1</strain>
    </source>
</reference>
<dbReference type="GO" id="GO:0005829">
    <property type="term" value="C:cytosol"/>
    <property type="evidence" value="ECO:0007669"/>
    <property type="project" value="TreeGrafter"/>
</dbReference>
<keyword evidence="4 9" id="KW-0251">Elongation factor</keyword>
<gene>
    <name evidence="9" type="ORF">QR46_1356</name>
</gene>
<dbReference type="AlphaFoldDB" id="A0A132NX19"/>
<dbReference type="InterPro" id="IPR020568">
    <property type="entry name" value="Ribosomal_Su5_D2-typ_SF"/>
</dbReference>
<dbReference type="SUPFAM" id="SSF50447">
    <property type="entry name" value="Translation proteins"/>
    <property type="match status" value="1"/>
</dbReference>
<dbReference type="GO" id="GO:0005525">
    <property type="term" value="F:GTP binding"/>
    <property type="evidence" value="ECO:0007669"/>
    <property type="project" value="UniProtKB-KW"/>
</dbReference>
<dbReference type="FunFam" id="3.30.70.870:FF:000002">
    <property type="entry name" value="Translation elongation factor 2"/>
    <property type="match status" value="1"/>
</dbReference>
<evidence type="ECO:0000256" key="6">
    <source>
        <dbReference type="ARBA" id="ARBA00023134"/>
    </source>
</evidence>
<dbReference type="Gene3D" id="3.30.70.240">
    <property type="match status" value="1"/>
</dbReference>
<feature type="compositionally biased region" description="Basic and acidic residues" evidence="7">
    <location>
        <begin position="100"/>
        <end position="121"/>
    </location>
</feature>
<dbReference type="GO" id="GO:1990904">
    <property type="term" value="C:ribonucleoprotein complex"/>
    <property type="evidence" value="ECO:0007669"/>
    <property type="project" value="TreeGrafter"/>
</dbReference>
<keyword evidence="6" id="KW-0342">GTP-binding</keyword>
<evidence type="ECO:0000313" key="10">
    <source>
        <dbReference type="Proteomes" id="UP000070089"/>
    </source>
</evidence>
<dbReference type="InterPro" id="IPR005517">
    <property type="entry name" value="Transl_elong_EFG/EF2_IV"/>
</dbReference>
<keyword evidence="5" id="KW-0648">Protein biosynthesis</keyword>
<keyword evidence="2" id="KW-0963">Cytoplasm</keyword>
<name>A0A132NX19_GIAIN</name>
<comment type="caution">
    <text evidence="9">The sequence shown here is derived from an EMBL/GenBank/DDBJ whole genome shotgun (WGS) entry which is preliminary data.</text>
</comment>
<protein>
    <submittedName>
        <fullName evidence="9">Protein Translation Elongation factor 2 (EF-2)</fullName>
    </submittedName>
</protein>
<dbReference type="Pfam" id="PF14492">
    <property type="entry name" value="EFG_III"/>
    <property type="match status" value="1"/>
</dbReference>
<dbReference type="CDD" id="cd16261">
    <property type="entry name" value="EF2_snRNP_III"/>
    <property type="match status" value="1"/>
</dbReference>
<evidence type="ECO:0000256" key="4">
    <source>
        <dbReference type="ARBA" id="ARBA00022768"/>
    </source>
</evidence>